<evidence type="ECO:0000259" key="3">
    <source>
        <dbReference type="Pfam" id="PF24860"/>
    </source>
</evidence>
<dbReference type="InterPro" id="IPR056796">
    <property type="entry name" value="FdhE_C"/>
</dbReference>
<dbReference type="Gene3D" id="3.90.1670.10">
    <property type="entry name" value="FdhE-like domain"/>
    <property type="match status" value="1"/>
</dbReference>
<feature type="domain" description="FdhE central" evidence="2">
    <location>
        <begin position="158"/>
        <end position="195"/>
    </location>
</feature>
<proteinExistence type="predicted"/>
<reference evidence="4" key="2">
    <citation type="journal article" date="2005" name="J. Bacteriol.">
        <title>MtdC, a novel class of methylene tetrahydromethanopterin dehydrogenases.</title>
        <authorList>
            <person name="Vorholt J.A."/>
            <person name="Kalyuzhnaya M.G."/>
            <person name="Hagemeier C.H."/>
            <person name="Lidstrom M.E."/>
            <person name="Chistoserdova L."/>
        </authorList>
    </citation>
    <scope>NUCLEOTIDE SEQUENCE</scope>
</reference>
<protein>
    <submittedName>
        <fullName evidence="4">Formate dehydrogenase subunit E</fullName>
    </submittedName>
</protein>
<dbReference type="AlphaFoldDB" id="Q4JIU7"/>
<accession>Q4JIU7</accession>
<dbReference type="PANTHER" id="PTHR37689:SF1">
    <property type="entry name" value="PROTEIN FDHE"/>
    <property type="match status" value="1"/>
</dbReference>
<dbReference type="Pfam" id="PF24860">
    <property type="entry name" value="FdhE_C"/>
    <property type="match status" value="1"/>
</dbReference>
<dbReference type="InterPro" id="IPR056797">
    <property type="entry name" value="FdhE_central"/>
</dbReference>
<dbReference type="InterPro" id="IPR006452">
    <property type="entry name" value="Formate_DH_accessory"/>
</dbReference>
<dbReference type="SUPFAM" id="SSF144020">
    <property type="entry name" value="FdhE-like"/>
    <property type="match status" value="1"/>
</dbReference>
<dbReference type="GO" id="GO:0051604">
    <property type="term" value="P:protein maturation"/>
    <property type="evidence" value="ECO:0007669"/>
    <property type="project" value="TreeGrafter"/>
</dbReference>
<gene>
    <name evidence="4" type="primary">fdhE</name>
</gene>
<sequence>MGAPTTEGPRTVSSAVETAFERRAERAQFLADKAAGGEPLRFAAGLYRVQGRLAATLEVLPAGRRQLTGRLTEDLARLVEASGELLRFAAESGPIGLASMARARSREAESFLGSRLVAFWSADQATGPDYLSRALLRPYVEVLARLKIAPGRSHQARHCPFCGGAPWVAARRSGSEADGAARFLGCALCGGEWPLGRICCPSCSEEDPERLPSFASDLYRGARVEACETCRRYVKSIDLTLDGRAIPEVDDLVSLGLDLWAAEEGFRRIEPGLAGI</sequence>
<feature type="domain" description="FdhE C-terminal" evidence="3">
    <location>
        <begin position="221"/>
        <end position="269"/>
    </location>
</feature>
<evidence type="ECO:0000256" key="1">
    <source>
        <dbReference type="ARBA" id="ARBA00022490"/>
    </source>
</evidence>
<dbReference type="CDD" id="cd16341">
    <property type="entry name" value="FdhE"/>
    <property type="match status" value="1"/>
</dbReference>
<dbReference type="EMBL" id="DQ084247">
    <property type="protein sequence ID" value="AAY96664.1"/>
    <property type="molecule type" value="Genomic_DNA"/>
</dbReference>
<evidence type="ECO:0000313" key="4">
    <source>
        <dbReference type="EMBL" id="AAY96664.1"/>
    </source>
</evidence>
<dbReference type="GO" id="GO:0005829">
    <property type="term" value="C:cytosol"/>
    <property type="evidence" value="ECO:0007669"/>
    <property type="project" value="TreeGrafter"/>
</dbReference>
<keyword evidence="1" id="KW-0963">Cytoplasm</keyword>
<organism evidence="4">
    <name type="scientific">uncultured bacterium BAC10-4</name>
    <dbReference type="NCBI Taxonomy" id="333425"/>
    <lineage>
        <taxon>Bacteria</taxon>
        <taxon>environmental samples</taxon>
    </lineage>
</organism>
<dbReference type="GO" id="GO:0008199">
    <property type="term" value="F:ferric iron binding"/>
    <property type="evidence" value="ECO:0007669"/>
    <property type="project" value="TreeGrafter"/>
</dbReference>
<evidence type="ECO:0000259" key="2">
    <source>
        <dbReference type="Pfam" id="PF24859"/>
    </source>
</evidence>
<dbReference type="PANTHER" id="PTHR37689">
    <property type="entry name" value="PROTEIN FDHE"/>
    <property type="match status" value="1"/>
</dbReference>
<reference evidence="4" key="1">
    <citation type="journal article" date="2005" name="Appl. Environ. Microbiol.">
        <title>Highly divergent genes for methanopterin-linked C1 transfer reactions in Lake Washington, assessed via metagenomic analysis and mRNA detection.</title>
        <authorList>
            <person name="Kalyuzhnaya M.G."/>
            <person name="Bowerman S."/>
            <person name="Nercessian O."/>
            <person name="Lidstrom M.E."/>
            <person name="Chistoserdova L."/>
        </authorList>
    </citation>
    <scope>NUCLEOTIDE SEQUENCE</scope>
</reference>
<name>Q4JIU7_9BACT</name>
<dbReference type="Pfam" id="PF24859">
    <property type="entry name" value="FdhE_central"/>
    <property type="match status" value="1"/>
</dbReference>
<dbReference type="InterPro" id="IPR024064">
    <property type="entry name" value="FdhE-like_sf"/>
</dbReference>